<keyword evidence="1" id="KW-0732">Signal</keyword>
<evidence type="ECO:0000256" key="1">
    <source>
        <dbReference type="SAM" id="SignalP"/>
    </source>
</evidence>
<reference evidence="3" key="1">
    <citation type="submission" date="2022-11" db="UniProtKB">
        <authorList>
            <consortium name="WormBaseParasite"/>
        </authorList>
    </citation>
    <scope>IDENTIFICATION</scope>
</reference>
<name>A0A914N7T3_MELIC</name>
<evidence type="ECO:0000313" key="2">
    <source>
        <dbReference type="Proteomes" id="UP000887563"/>
    </source>
</evidence>
<organism evidence="2 3">
    <name type="scientific">Meloidogyne incognita</name>
    <name type="common">Southern root-knot nematode worm</name>
    <name type="synonym">Oxyuris incognita</name>
    <dbReference type="NCBI Taxonomy" id="6306"/>
    <lineage>
        <taxon>Eukaryota</taxon>
        <taxon>Metazoa</taxon>
        <taxon>Ecdysozoa</taxon>
        <taxon>Nematoda</taxon>
        <taxon>Chromadorea</taxon>
        <taxon>Rhabditida</taxon>
        <taxon>Tylenchina</taxon>
        <taxon>Tylenchomorpha</taxon>
        <taxon>Tylenchoidea</taxon>
        <taxon>Meloidogynidae</taxon>
        <taxon>Meloidogyninae</taxon>
        <taxon>Meloidogyne</taxon>
        <taxon>Meloidogyne incognita group</taxon>
    </lineage>
</organism>
<evidence type="ECO:0000313" key="3">
    <source>
        <dbReference type="WBParaSite" id="Minc3s03667g34478"/>
    </source>
</evidence>
<sequence length="68" mass="8270">MFMFNRIFTFCIVPAFSRIVTNFSYKNMTTMRNPITYIPPSTFTFSWISRNESKYTFTENRKKFDLKN</sequence>
<keyword evidence="2" id="KW-1185">Reference proteome</keyword>
<accession>A0A914N7T3</accession>
<proteinExistence type="predicted"/>
<feature type="signal peptide" evidence="1">
    <location>
        <begin position="1"/>
        <end position="17"/>
    </location>
</feature>
<dbReference type="AlphaFoldDB" id="A0A914N7T3"/>
<protein>
    <submittedName>
        <fullName evidence="3">Uncharacterized protein</fullName>
    </submittedName>
</protein>
<dbReference type="WBParaSite" id="Minc3s03667g34478">
    <property type="protein sequence ID" value="Minc3s03667g34478"/>
    <property type="gene ID" value="Minc3s03667g34478"/>
</dbReference>
<dbReference type="Proteomes" id="UP000887563">
    <property type="component" value="Unplaced"/>
</dbReference>
<feature type="chain" id="PRO_5037203052" evidence="1">
    <location>
        <begin position="18"/>
        <end position="68"/>
    </location>
</feature>